<reference evidence="2 4" key="2">
    <citation type="journal article" date="2013" name="Nature">
        <title>Insights into bilaterian evolution from three spiralian genomes.</title>
        <authorList>
            <person name="Simakov O."/>
            <person name="Marletaz F."/>
            <person name="Cho S.J."/>
            <person name="Edsinger-Gonzales E."/>
            <person name="Havlak P."/>
            <person name="Hellsten U."/>
            <person name="Kuo D.H."/>
            <person name="Larsson T."/>
            <person name="Lv J."/>
            <person name="Arendt D."/>
            <person name="Savage R."/>
            <person name="Osoegawa K."/>
            <person name="de Jong P."/>
            <person name="Grimwood J."/>
            <person name="Chapman J.A."/>
            <person name="Shapiro H."/>
            <person name="Aerts A."/>
            <person name="Otillar R.P."/>
            <person name="Terry A.Y."/>
            <person name="Boore J.L."/>
            <person name="Grigoriev I.V."/>
            <person name="Lindberg D.R."/>
            <person name="Seaver E.C."/>
            <person name="Weisblat D.A."/>
            <person name="Putnam N.H."/>
            <person name="Rokhsar D.S."/>
        </authorList>
    </citation>
    <scope>NUCLEOTIDE SEQUENCE</scope>
</reference>
<dbReference type="EnsemblMetazoa" id="HelroT159488">
    <property type="protein sequence ID" value="HelroP159488"/>
    <property type="gene ID" value="HelroG159488"/>
</dbReference>
<dbReference type="KEGG" id="hro:HELRODRAFT_159488"/>
<dbReference type="EMBL" id="AMQM01000258">
    <property type="status" value="NOT_ANNOTATED_CDS"/>
    <property type="molecule type" value="Genomic_DNA"/>
</dbReference>
<evidence type="ECO:0000313" key="4">
    <source>
        <dbReference type="Proteomes" id="UP000015101"/>
    </source>
</evidence>
<feature type="transmembrane region" description="Helical" evidence="1">
    <location>
        <begin position="25"/>
        <end position="48"/>
    </location>
</feature>
<dbReference type="AlphaFoldDB" id="T1EP33"/>
<name>T1EP33_HELRO</name>
<accession>T1EP33</accession>
<dbReference type="eggNOG" id="ENOG502SW1R">
    <property type="taxonomic scope" value="Eukaryota"/>
</dbReference>
<dbReference type="HOGENOM" id="CLU_1612595_0_0_1"/>
<dbReference type="InParanoid" id="T1EP33"/>
<evidence type="ECO:0000256" key="1">
    <source>
        <dbReference type="SAM" id="Phobius"/>
    </source>
</evidence>
<keyword evidence="1" id="KW-0812">Transmembrane</keyword>
<reference evidence="4" key="1">
    <citation type="submission" date="2012-12" db="EMBL/GenBank/DDBJ databases">
        <authorList>
            <person name="Hellsten U."/>
            <person name="Grimwood J."/>
            <person name="Chapman J.A."/>
            <person name="Shapiro H."/>
            <person name="Aerts A."/>
            <person name="Otillar R.P."/>
            <person name="Terry A.Y."/>
            <person name="Boore J.L."/>
            <person name="Simakov O."/>
            <person name="Marletaz F."/>
            <person name="Cho S.-J."/>
            <person name="Edsinger-Gonzales E."/>
            <person name="Havlak P."/>
            <person name="Kuo D.-H."/>
            <person name="Larsson T."/>
            <person name="Lv J."/>
            <person name="Arendt D."/>
            <person name="Savage R."/>
            <person name="Osoegawa K."/>
            <person name="de Jong P."/>
            <person name="Lindberg D.R."/>
            <person name="Seaver E.C."/>
            <person name="Weisblat D.A."/>
            <person name="Putnam N.H."/>
            <person name="Grigoriev I.V."/>
            <person name="Rokhsar D.S."/>
        </authorList>
    </citation>
    <scope>NUCLEOTIDE SEQUENCE</scope>
</reference>
<gene>
    <name evidence="3" type="primary">20198333</name>
    <name evidence="2" type="ORF">HELRODRAFT_159488</name>
</gene>
<dbReference type="OrthoDB" id="6154480at2759"/>
<dbReference type="GeneID" id="20198333"/>
<evidence type="ECO:0000313" key="3">
    <source>
        <dbReference type="EnsemblMetazoa" id="HelroP159488"/>
    </source>
</evidence>
<keyword evidence="1" id="KW-1133">Transmembrane helix</keyword>
<dbReference type="CTD" id="20198333"/>
<keyword evidence="4" id="KW-1185">Reference proteome</keyword>
<dbReference type="STRING" id="6412.T1EP33"/>
<reference evidence="3" key="3">
    <citation type="submission" date="2015-06" db="UniProtKB">
        <authorList>
            <consortium name="EnsemblMetazoa"/>
        </authorList>
    </citation>
    <scope>IDENTIFICATION</scope>
</reference>
<evidence type="ECO:0000313" key="2">
    <source>
        <dbReference type="EMBL" id="ESO12901.1"/>
    </source>
</evidence>
<sequence>MELEASSFPSLPTASQPSKTAEYKLLFAFLPCFMVVKLLIIALELSWIGHVIRMAESRLYHRLLYSELSNGCRLVGQLKKQFVDQVKSSILQKCNINATGIEKIAKDRFTWKMICKAGLTIFMLEWTNAFYRRGLIRHAATSRILKPTMVLDAPIVVNYPHQNWD</sequence>
<protein>
    <submittedName>
        <fullName evidence="2 3">Uncharacterized protein</fullName>
    </submittedName>
</protein>
<organism evidence="3 4">
    <name type="scientific">Helobdella robusta</name>
    <name type="common">Californian leech</name>
    <dbReference type="NCBI Taxonomy" id="6412"/>
    <lineage>
        <taxon>Eukaryota</taxon>
        <taxon>Metazoa</taxon>
        <taxon>Spiralia</taxon>
        <taxon>Lophotrochozoa</taxon>
        <taxon>Annelida</taxon>
        <taxon>Clitellata</taxon>
        <taxon>Hirudinea</taxon>
        <taxon>Rhynchobdellida</taxon>
        <taxon>Glossiphoniidae</taxon>
        <taxon>Helobdella</taxon>
    </lineage>
</organism>
<dbReference type="EMBL" id="KB095811">
    <property type="protein sequence ID" value="ESO12901.1"/>
    <property type="molecule type" value="Genomic_DNA"/>
</dbReference>
<dbReference type="Proteomes" id="UP000015101">
    <property type="component" value="Unassembled WGS sequence"/>
</dbReference>
<proteinExistence type="predicted"/>
<keyword evidence="1" id="KW-0472">Membrane</keyword>
<dbReference type="RefSeq" id="XP_009009621.1">
    <property type="nucleotide sequence ID" value="XM_009011373.1"/>
</dbReference>